<evidence type="ECO:0000259" key="8">
    <source>
        <dbReference type="SMART" id="SM00862"/>
    </source>
</evidence>
<dbReference type="AlphaFoldDB" id="A0A8J3QI87"/>
<protein>
    <submittedName>
        <fullName evidence="10">SARP family transcriptional regulator</fullName>
    </submittedName>
</protein>
<dbReference type="Proteomes" id="UP000612899">
    <property type="component" value="Unassembled WGS sequence"/>
</dbReference>
<keyword evidence="4" id="KW-0238">DNA-binding</keyword>
<dbReference type="GO" id="GO:0003677">
    <property type="term" value="F:DNA binding"/>
    <property type="evidence" value="ECO:0007669"/>
    <property type="project" value="UniProtKB-KW"/>
</dbReference>
<dbReference type="InterPro" id="IPR011990">
    <property type="entry name" value="TPR-like_helical_dom_sf"/>
</dbReference>
<feature type="domain" description="Bacterial transcriptional activator" evidence="9">
    <location>
        <begin position="106"/>
        <end position="248"/>
    </location>
</feature>
<dbReference type="SUPFAM" id="SSF52540">
    <property type="entry name" value="P-loop containing nucleoside triphosphate hydrolases"/>
    <property type="match status" value="1"/>
</dbReference>
<dbReference type="InterPro" id="IPR001867">
    <property type="entry name" value="OmpR/PhoB-type_DNA-bd"/>
</dbReference>
<comment type="caution">
    <text evidence="10">The sequence shown here is derived from an EMBL/GenBank/DDBJ whole genome shotgun (WGS) entry which is preliminary data.</text>
</comment>
<dbReference type="SMART" id="SM00862">
    <property type="entry name" value="Trans_reg_C"/>
    <property type="match status" value="1"/>
</dbReference>
<gene>
    <name evidence="10" type="ORF">Rhe02_85840</name>
</gene>
<dbReference type="Pfam" id="PF13424">
    <property type="entry name" value="TPR_12"/>
    <property type="match status" value="2"/>
</dbReference>
<keyword evidence="6" id="KW-0802">TPR repeat</keyword>
<evidence type="ECO:0000256" key="5">
    <source>
        <dbReference type="ARBA" id="ARBA00023163"/>
    </source>
</evidence>
<feature type="repeat" description="TPR" evidence="6">
    <location>
        <begin position="864"/>
        <end position="897"/>
    </location>
</feature>
<dbReference type="PANTHER" id="PTHR35807:SF1">
    <property type="entry name" value="TRANSCRIPTIONAL REGULATOR REDD"/>
    <property type="match status" value="1"/>
</dbReference>
<dbReference type="InterPro" id="IPR005158">
    <property type="entry name" value="BTAD"/>
</dbReference>
<dbReference type="SUPFAM" id="SSF48452">
    <property type="entry name" value="TPR-like"/>
    <property type="match status" value="3"/>
</dbReference>
<dbReference type="Gene3D" id="1.25.40.10">
    <property type="entry name" value="Tetratricopeptide repeat domain"/>
    <property type="match status" value="2"/>
</dbReference>
<dbReference type="GO" id="GO:0000160">
    <property type="term" value="P:phosphorelay signal transduction system"/>
    <property type="evidence" value="ECO:0007669"/>
    <property type="project" value="InterPro"/>
</dbReference>
<dbReference type="Pfam" id="PF03704">
    <property type="entry name" value="BTAD"/>
    <property type="match status" value="1"/>
</dbReference>
<dbReference type="PANTHER" id="PTHR35807">
    <property type="entry name" value="TRANSCRIPTIONAL REGULATOR REDD-RELATED"/>
    <property type="match status" value="1"/>
</dbReference>
<feature type="domain" description="OmpR/PhoB-type" evidence="8">
    <location>
        <begin position="22"/>
        <end position="99"/>
    </location>
</feature>
<dbReference type="EMBL" id="BONY01000097">
    <property type="protein sequence ID" value="GIH10517.1"/>
    <property type="molecule type" value="Genomic_DNA"/>
</dbReference>
<accession>A0A8J3QI87</accession>
<dbReference type="InterPro" id="IPR002182">
    <property type="entry name" value="NB-ARC"/>
</dbReference>
<feature type="compositionally biased region" description="Pro residues" evidence="7">
    <location>
        <begin position="269"/>
        <end position="282"/>
    </location>
</feature>
<reference evidence="10" key="1">
    <citation type="submission" date="2021-01" db="EMBL/GenBank/DDBJ databases">
        <title>Whole genome shotgun sequence of Rhizocola hellebori NBRC 109834.</title>
        <authorList>
            <person name="Komaki H."/>
            <person name="Tamura T."/>
        </authorList>
    </citation>
    <scope>NUCLEOTIDE SEQUENCE</scope>
    <source>
        <strain evidence="10">NBRC 109834</strain>
    </source>
</reference>
<dbReference type="InterPro" id="IPR016032">
    <property type="entry name" value="Sig_transdc_resp-reg_C-effctor"/>
</dbReference>
<sequence length="953" mass="101936">MIVHGDDCVFRLLGPVQVIGPDRPIVFARRQQLDLLAFLLLNADRVVTVSQIIDAMWGEAVPHTAAMQIKNMLSAVRGALAAPRGALATVERQPAGYKLSIVSGRLDLAVFQSFAAQGKQAKDPHAAAGLYRCALDLWQGASALAGVRAPFAGPARTHLDEQRETVREAFFAAELLAGHHTAIVAELTDAVTTNPSREALVAQLMTALYRSGRSTDALAVFRKARQVLADDYGLEPGGALRQLETLILRGDPSLSGANAKARAPAATPVEPPPRTAPRPSMLPVPAQLPLNVRGFTGRESELAHLRQLIASAQGDQSPPTAICALMGTAGVGKTALAVHWAHQVASGYPDGQLYLNLRGFDPGGTAMSTAEAIRALLDAFEVPPERIPAGLQAQTALYRSLIAGRKMLVLLDNALDTEQVRPLLPGTPGCLAIITSRHRLIGLIAAEGAHPLTLDVLSEEESLEFLSGRLGPQRVSAQREAAERIARQCAGLPLALSLVAARAAIHPGFTLAGLSDELAEAGSGLGALATGDSTVDVRNVFSWSYRRLGDDAALLFRLLGLHPGPDIAAPAAASLVGCAPGRVAALLSDLCSAHLLAEQVPGRYLMHDLLRAYAAERSLTDDTAAQRAAARRRMLDHYLHSAYAAALLVYPHRYQIVLEKAQPSVTLAELAGKKQALQWFSAEHPVLLAVVERAAQEGLATPAWQLASALATFQDRRGHWEDWAATQRTAVAVSRRMGDSVGEAHAQGSLGLACNRLGRHDQAHSHLRRAYELLRELGDPVGQAYTHLRMSHVCEGQSDNANALRHAQSALELYTEAGHGAGQAQAMNSIGWYLAQLGRFSEAIVQCEQAAALHQELGDRQGRAHTLDSLGFAHHHMGDHARAADYYQQALEELRETGDHYYEAITLTHLGETQLAAGDAARARLAWQEALRILDGLGHADAEGVHAKLQQLA</sequence>
<dbReference type="PROSITE" id="PS50005">
    <property type="entry name" value="TPR"/>
    <property type="match status" value="1"/>
</dbReference>
<feature type="compositionally biased region" description="Low complexity" evidence="7">
    <location>
        <begin position="257"/>
        <end position="268"/>
    </location>
</feature>
<dbReference type="Gene3D" id="3.40.50.300">
    <property type="entry name" value="P-loop containing nucleotide triphosphate hydrolases"/>
    <property type="match status" value="1"/>
</dbReference>
<dbReference type="InterPro" id="IPR019734">
    <property type="entry name" value="TPR_rpt"/>
</dbReference>
<comment type="similarity">
    <text evidence="1">Belongs to the AfsR/DnrI/RedD regulatory family.</text>
</comment>
<proteinExistence type="inferred from homology"/>
<dbReference type="PRINTS" id="PR00364">
    <property type="entry name" value="DISEASERSIST"/>
</dbReference>
<dbReference type="InterPro" id="IPR036388">
    <property type="entry name" value="WH-like_DNA-bd_sf"/>
</dbReference>
<dbReference type="InterPro" id="IPR042197">
    <property type="entry name" value="Apaf_helical"/>
</dbReference>
<dbReference type="GO" id="GO:0006355">
    <property type="term" value="P:regulation of DNA-templated transcription"/>
    <property type="evidence" value="ECO:0007669"/>
    <property type="project" value="InterPro"/>
</dbReference>
<dbReference type="Gene3D" id="1.10.8.430">
    <property type="entry name" value="Helical domain of apoptotic protease-activating factors"/>
    <property type="match status" value="1"/>
</dbReference>
<evidence type="ECO:0000256" key="3">
    <source>
        <dbReference type="ARBA" id="ARBA00023015"/>
    </source>
</evidence>
<evidence type="ECO:0000259" key="9">
    <source>
        <dbReference type="SMART" id="SM01043"/>
    </source>
</evidence>
<dbReference type="SMART" id="SM01043">
    <property type="entry name" value="BTAD"/>
    <property type="match status" value="1"/>
</dbReference>
<dbReference type="SUPFAM" id="SSF46894">
    <property type="entry name" value="C-terminal effector domain of the bipartite response regulators"/>
    <property type="match status" value="1"/>
</dbReference>
<dbReference type="Pfam" id="PF00931">
    <property type="entry name" value="NB-ARC"/>
    <property type="match status" value="1"/>
</dbReference>
<evidence type="ECO:0000313" key="10">
    <source>
        <dbReference type="EMBL" id="GIH10517.1"/>
    </source>
</evidence>
<evidence type="ECO:0000256" key="6">
    <source>
        <dbReference type="PROSITE-ProRule" id="PRU00339"/>
    </source>
</evidence>
<dbReference type="GO" id="GO:0043531">
    <property type="term" value="F:ADP binding"/>
    <property type="evidence" value="ECO:0007669"/>
    <property type="project" value="InterPro"/>
</dbReference>
<keyword evidence="2" id="KW-0677">Repeat</keyword>
<dbReference type="CDD" id="cd15831">
    <property type="entry name" value="BTAD"/>
    <property type="match status" value="1"/>
</dbReference>
<evidence type="ECO:0000313" key="11">
    <source>
        <dbReference type="Proteomes" id="UP000612899"/>
    </source>
</evidence>
<dbReference type="SMART" id="SM00028">
    <property type="entry name" value="TPR"/>
    <property type="match status" value="5"/>
</dbReference>
<dbReference type="InterPro" id="IPR051677">
    <property type="entry name" value="AfsR-DnrI-RedD_regulator"/>
</dbReference>
<keyword evidence="3" id="KW-0805">Transcription regulation</keyword>
<evidence type="ECO:0000256" key="7">
    <source>
        <dbReference type="SAM" id="MobiDB-lite"/>
    </source>
</evidence>
<dbReference type="RefSeq" id="WP_203914231.1">
    <property type="nucleotide sequence ID" value="NZ_BONY01000097.1"/>
</dbReference>
<evidence type="ECO:0000256" key="1">
    <source>
        <dbReference type="ARBA" id="ARBA00005820"/>
    </source>
</evidence>
<organism evidence="10 11">
    <name type="scientific">Rhizocola hellebori</name>
    <dbReference type="NCBI Taxonomy" id="1392758"/>
    <lineage>
        <taxon>Bacteria</taxon>
        <taxon>Bacillati</taxon>
        <taxon>Actinomycetota</taxon>
        <taxon>Actinomycetes</taxon>
        <taxon>Micromonosporales</taxon>
        <taxon>Micromonosporaceae</taxon>
        <taxon>Rhizocola</taxon>
    </lineage>
</organism>
<dbReference type="InterPro" id="IPR027417">
    <property type="entry name" value="P-loop_NTPase"/>
</dbReference>
<feature type="region of interest" description="Disordered" evidence="7">
    <location>
        <begin position="255"/>
        <end position="283"/>
    </location>
</feature>
<dbReference type="Gene3D" id="1.10.10.10">
    <property type="entry name" value="Winged helix-like DNA-binding domain superfamily/Winged helix DNA-binding domain"/>
    <property type="match status" value="1"/>
</dbReference>
<name>A0A8J3QI87_9ACTN</name>
<keyword evidence="5" id="KW-0804">Transcription</keyword>
<evidence type="ECO:0000256" key="2">
    <source>
        <dbReference type="ARBA" id="ARBA00022737"/>
    </source>
</evidence>
<evidence type="ECO:0000256" key="4">
    <source>
        <dbReference type="ARBA" id="ARBA00023125"/>
    </source>
</evidence>
<keyword evidence="11" id="KW-1185">Reference proteome</keyword>